<name>A0ABW5E039_9PROT</name>
<dbReference type="PANTHER" id="PTHR37947:SF1">
    <property type="entry name" value="BLL2462 PROTEIN"/>
    <property type="match status" value="1"/>
</dbReference>
<dbReference type="EMBL" id="JBHUIP010000014">
    <property type="protein sequence ID" value="MFD2264820.1"/>
    <property type="molecule type" value="Genomic_DNA"/>
</dbReference>
<dbReference type="InterPro" id="IPR029062">
    <property type="entry name" value="Class_I_gatase-like"/>
</dbReference>
<feature type="transmembrane region" description="Helical" evidence="2">
    <location>
        <begin position="41"/>
        <end position="60"/>
    </location>
</feature>
<accession>A0ABW5E039</accession>
<keyword evidence="2" id="KW-1133">Transmembrane helix</keyword>
<protein>
    <recommendedName>
        <fullName evidence="5">Glutamine amidotransferase domain-containing protein</fullName>
    </recommendedName>
</protein>
<feature type="compositionally biased region" description="Polar residues" evidence="1">
    <location>
        <begin position="534"/>
        <end position="544"/>
    </location>
</feature>
<dbReference type="PANTHER" id="PTHR37947">
    <property type="entry name" value="BLL2462 PROTEIN"/>
    <property type="match status" value="1"/>
</dbReference>
<evidence type="ECO:0000256" key="2">
    <source>
        <dbReference type="SAM" id="Phobius"/>
    </source>
</evidence>
<dbReference type="Proteomes" id="UP001597295">
    <property type="component" value="Unassembled WGS sequence"/>
</dbReference>
<keyword evidence="2" id="KW-0812">Transmembrane</keyword>
<evidence type="ECO:0000313" key="3">
    <source>
        <dbReference type="EMBL" id="MFD2264820.1"/>
    </source>
</evidence>
<evidence type="ECO:0000313" key="4">
    <source>
        <dbReference type="Proteomes" id="UP001597295"/>
    </source>
</evidence>
<feature type="transmembrane region" description="Helical" evidence="2">
    <location>
        <begin position="662"/>
        <end position="680"/>
    </location>
</feature>
<gene>
    <name evidence="3" type="ORF">ACFSM5_18080</name>
</gene>
<reference evidence="4" key="1">
    <citation type="journal article" date="2019" name="Int. J. Syst. Evol. Microbiol.">
        <title>The Global Catalogue of Microorganisms (GCM) 10K type strain sequencing project: providing services to taxonomists for standard genome sequencing and annotation.</title>
        <authorList>
            <consortium name="The Broad Institute Genomics Platform"/>
            <consortium name="The Broad Institute Genome Sequencing Center for Infectious Disease"/>
            <person name="Wu L."/>
            <person name="Ma J."/>
        </authorList>
    </citation>
    <scope>NUCLEOTIDE SEQUENCE [LARGE SCALE GENOMIC DNA]</scope>
    <source>
        <strain evidence="4">CGMCC 1.19062</strain>
    </source>
</reference>
<dbReference type="Gene3D" id="3.40.50.880">
    <property type="match status" value="1"/>
</dbReference>
<feature type="transmembrane region" description="Helical" evidence="2">
    <location>
        <begin position="12"/>
        <end position="34"/>
    </location>
</feature>
<keyword evidence="4" id="KW-1185">Reference proteome</keyword>
<evidence type="ECO:0000256" key="1">
    <source>
        <dbReference type="SAM" id="MobiDB-lite"/>
    </source>
</evidence>
<feature type="region of interest" description="Disordered" evidence="1">
    <location>
        <begin position="534"/>
        <end position="568"/>
    </location>
</feature>
<dbReference type="SUPFAM" id="SSF52317">
    <property type="entry name" value="Class I glutamine amidotransferase-like"/>
    <property type="match status" value="1"/>
</dbReference>
<evidence type="ECO:0008006" key="5">
    <source>
        <dbReference type="Google" id="ProtNLM"/>
    </source>
</evidence>
<comment type="caution">
    <text evidence="3">The sequence shown here is derived from an EMBL/GenBank/DDBJ whole genome shotgun (WGS) entry which is preliminary data.</text>
</comment>
<keyword evidence="2" id="KW-0472">Membrane</keyword>
<organism evidence="3 4">
    <name type="scientific">Lacibacterium aquatile</name>
    <dbReference type="NCBI Taxonomy" id="1168082"/>
    <lineage>
        <taxon>Bacteria</taxon>
        <taxon>Pseudomonadati</taxon>
        <taxon>Pseudomonadota</taxon>
        <taxon>Alphaproteobacteria</taxon>
        <taxon>Rhodospirillales</taxon>
        <taxon>Rhodospirillaceae</taxon>
    </lineage>
</organism>
<sequence>MNGGLTLDFEPLVPALVLAGLAIAALLLLAVAHWRRARGAWWRTLAAALLLATLANPSLIREQRAYHKDIAVLLIDDSPSQAISDRKARTDAAAKAVEEAARAFPDLELRIVRTGNSGDAATRDSGTTLFSALEGALADVPRRRFAGAILISDGQIHDVPGAAPVGPLHLLVTGQKGERDRRLVIVSAPAFGLVDRPVSLSFRVEDEGRNEPIPVSLRVDSGAPRTLTVLPGRDTTVEIPLSHGGQTVIELEAAAGPQELTPINNRAVVSVNGIRDRLRVLLISGEPHPGERTWRNLLKADPSVDLVHFTILRPADRLDGTPVNELSLIAFPIRELFEVKLNEFDLIIFDRYRRRNLIPNTYLKAIADYVERGGAVLEVAGPAFATSDGLYYSPIGQILPGEPTGRLLEQPFRPLVSEVGHRHPVTQGLTGSDGAIPRWGRWFRQVELQGRGGQPVLEGPNGSPLLLLARVGEGRVAQLASDQVWLWTRGYDGGGPQAELLRRLAHWLMKEPALEEEDLIAVARGGRLEISRRSLTPGSSTVTVTDPAGNASDVRLSEDGSGTARGSLTLSGPGLYRLTDGTRSRVVAVGAVNPREYSDVRATDKVAGPVIEASGGGIAWLADGNLPDLRRVSEGRNASGRGWLGLVQRQDFDVTGVATTPLMPGLLVLLAALGLLMMAWHREGR</sequence>
<dbReference type="RefSeq" id="WP_379877954.1">
    <property type="nucleotide sequence ID" value="NZ_JBHUIP010000014.1"/>
</dbReference>
<proteinExistence type="predicted"/>